<name>A0ABS2GXP0_9LACO</name>
<dbReference type="PIRSF" id="PIRSF006276">
    <property type="entry name" value="UspA"/>
    <property type="match status" value="1"/>
</dbReference>
<accession>A0ABS2GXP0</accession>
<sequence length="152" mass="16946">MANGTYQNILVPIDGSKQTPIVMERAIQTAIHNHAHLDILNVVQINQVTEGFATLTDMSDGKTHELVQIIEKRLRDLEKQAKDAGVESVDIHIRFGNPKLVISRDFIKDHHNDLIIIGSTGSSRIERMLLGSTTGYVVRMAKCDVIVARVKH</sequence>
<dbReference type="CDD" id="cd00293">
    <property type="entry name" value="USP-like"/>
    <property type="match status" value="1"/>
</dbReference>
<gene>
    <name evidence="4" type="ORF">H5975_00820</name>
</gene>
<comment type="similarity">
    <text evidence="1 2">Belongs to the universal stress protein A family.</text>
</comment>
<evidence type="ECO:0000313" key="5">
    <source>
        <dbReference type="Proteomes" id="UP000785625"/>
    </source>
</evidence>
<evidence type="ECO:0000313" key="4">
    <source>
        <dbReference type="EMBL" id="MBM6940040.1"/>
    </source>
</evidence>
<evidence type="ECO:0000256" key="2">
    <source>
        <dbReference type="PIRNR" id="PIRNR006276"/>
    </source>
</evidence>
<dbReference type="EMBL" id="JACJKU010000004">
    <property type="protein sequence ID" value="MBM6940040.1"/>
    <property type="molecule type" value="Genomic_DNA"/>
</dbReference>
<keyword evidence="5" id="KW-1185">Reference proteome</keyword>
<dbReference type="PRINTS" id="PR01438">
    <property type="entry name" value="UNVRSLSTRESS"/>
</dbReference>
<dbReference type="Proteomes" id="UP000785625">
    <property type="component" value="Unassembled WGS sequence"/>
</dbReference>
<dbReference type="Pfam" id="PF00582">
    <property type="entry name" value="Usp"/>
    <property type="match status" value="1"/>
</dbReference>
<feature type="domain" description="UspA" evidence="3">
    <location>
        <begin position="6"/>
        <end position="149"/>
    </location>
</feature>
<proteinExistence type="inferred from homology"/>
<evidence type="ECO:0000256" key="1">
    <source>
        <dbReference type="ARBA" id="ARBA00008791"/>
    </source>
</evidence>
<dbReference type="InterPro" id="IPR014729">
    <property type="entry name" value="Rossmann-like_a/b/a_fold"/>
</dbReference>
<comment type="subcellular location">
    <subcellularLocation>
        <location evidence="2">Cytoplasm</location>
    </subcellularLocation>
</comment>
<organism evidence="4 5">
    <name type="scientific">Limosilactobacillus coleohominis</name>
    <dbReference type="NCBI Taxonomy" id="181675"/>
    <lineage>
        <taxon>Bacteria</taxon>
        <taxon>Bacillati</taxon>
        <taxon>Bacillota</taxon>
        <taxon>Bacilli</taxon>
        <taxon>Lactobacillales</taxon>
        <taxon>Lactobacillaceae</taxon>
        <taxon>Limosilactobacillus</taxon>
    </lineage>
</organism>
<comment type="caution">
    <text evidence="4">The sequence shown here is derived from an EMBL/GenBank/DDBJ whole genome shotgun (WGS) entry which is preliminary data.</text>
</comment>
<dbReference type="Gene3D" id="3.40.50.620">
    <property type="entry name" value="HUPs"/>
    <property type="match status" value="1"/>
</dbReference>
<dbReference type="InterPro" id="IPR006016">
    <property type="entry name" value="UspA"/>
</dbReference>
<dbReference type="PANTHER" id="PTHR46268:SF6">
    <property type="entry name" value="UNIVERSAL STRESS PROTEIN UP12"/>
    <property type="match status" value="1"/>
</dbReference>
<dbReference type="PANTHER" id="PTHR46268">
    <property type="entry name" value="STRESS RESPONSE PROTEIN NHAX"/>
    <property type="match status" value="1"/>
</dbReference>
<protein>
    <recommendedName>
        <fullName evidence="2">Universal stress protein</fullName>
    </recommendedName>
</protein>
<dbReference type="SUPFAM" id="SSF52402">
    <property type="entry name" value="Adenine nucleotide alpha hydrolases-like"/>
    <property type="match status" value="1"/>
</dbReference>
<evidence type="ECO:0000259" key="3">
    <source>
        <dbReference type="Pfam" id="PF00582"/>
    </source>
</evidence>
<dbReference type="InterPro" id="IPR006015">
    <property type="entry name" value="Universal_stress_UspA"/>
</dbReference>
<dbReference type="RefSeq" id="WP_204784485.1">
    <property type="nucleotide sequence ID" value="NZ_CALVGD010000011.1"/>
</dbReference>
<reference evidence="4 5" key="1">
    <citation type="journal article" date="2021" name="Sci. Rep.">
        <title>The distribution of antibiotic resistance genes in chicken gut microbiota commensals.</title>
        <authorList>
            <person name="Juricova H."/>
            <person name="Matiasovicova J."/>
            <person name="Kubasova T."/>
            <person name="Cejkova D."/>
            <person name="Rychlik I."/>
        </authorList>
    </citation>
    <scope>NUCLEOTIDE SEQUENCE [LARGE SCALE GENOMIC DNA]</scope>
    <source>
        <strain evidence="4 5">An574</strain>
    </source>
</reference>
<keyword evidence="2" id="KW-0963">Cytoplasm</keyword>